<feature type="transmembrane region" description="Helical" evidence="5">
    <location>
        <begin position="431"/>
        <end position="449"/>
    </location>
</feature>
<feature type="transmembrane region" description="Helical" evidence="5">
    <location>
        <begin position="297"/>
        <end position="320"/>
    </location>
</feature>
<dbReference type="InterPro" id="IPR036259">
    <property type="entry name" value="MFS_trans_sf"/>
</dbReference>
<dbReference type="Proteomes" id="UP000011863">
    <property type="component" value="Chromosome"/>
</dbReference>
<feature type="transmembrane region" description="Helical" evidence="5">
    <location>
        <begin position="266"/>
        <end position="291"/>
    </location>
</feature>
<dbReference type="CDD" id="cd17321">
    <property type="entry name" value="MFS_MMR_MDR_like"/>
    <property type="match status" value="1"/>
</dbReference>
<comment type="subcellular location">
    <subcellularLocation>
        <location evidence="1">Cell membrane</location>
        <topology evidence="1">Multi-pass membrane protein</topology>
    </subcellularLocation>
</comment>
<dbReference type="Pfam" id="PF07690">
    <property type="entry name" value="MFS_1"/>
    <property type="match status" value="2"/>
</dbReference>
<feature type="transmembrane region" description="Helical" evidence="5">
    <location>
        <begin position="198"/>
        <end position="218"/>
    </location>
</feature>
<feature type="transmembrane region" description="Helical" evidence="5">
    <location>
        <begin position="332"/>
        <end position="351"/>
    </location>
</feature>
<evidence type="ECO:0000256" key="4">
    <source>
        <dbReference type="ARBA" id="ARBA00023136"/>
    </source>
</evidence>
<dbReference type="GO" id="GO:0022857">
    <property type="term" value="F:transmembrane transporter activity"/>
    <property type="evidence" value="ECO:0007669"/>
    <property type="project" value="InterPro"/>
</dbReference>
<dbReference type="KEGG" id="aym:YM304_17750"/>
<keyword evidence="2 5" id="KW-0812">Transmembrane</keyword>
<name>A0A6C7EA46_ILUCY</name>
<evidence type="ECO:0000256" key="5">
    <source>
        <dbReference type="SAM" id="Phobius"/>
    </source>
</evidence>
<dbReference type="AlphaFoldDB" id="A0A6C7EA46"/>
<feature type="transmembrane region" description="Helical" evidence="5">
    <location>
        <begin position="396"/>
        <end position="419"/>
    </location>
</feature>
<keyword evidence="4 5" id="KW-0472">Membrane</keyword>
<dbReference type="InterPro" id="IPR020846">
    <property type="entry name" value="MFS_dom"/>
</dbReference>
<feature type="transmembrane region" description="Helical" evidence="5">
    <location>
        <begin position="357"/>
        <end position="375"/>
    </location>
</feature>
<keyword evidence="8" id="KW-1185">Reference proteome</keyword>
<evidence type="ECO:0000313" key="7">
    <source>
        <dbReference type="EMBL" id="BAN02089.1"/>
    </source>
</evidence>
<dbReference type="PANTHER" id="PTHR42718:SF48">
    <property type="entry name" value="CONSERVED TWO-DOMAIN MEMBRANE PROTEIN-RELATED"/>
    <property type="match status" value="1"/>
</dbReference>
<feature type="transmembrane region" description="Helical" evidence="5">
    <location>
        <begin position="164"/>
        <end position="186"/>
    </location>
</feature>
<dbReference type="PANTHER" id="PTHR42718">
    <property type="entry name" value="MAJOR FACILITATOR SUPERFAMILY MULTIDRUG TRANSPORTER MFSC"/>
    <property type="match status" value="1"/>
</dbReference>
<evidence type="ECO:0000256" key="1">
    <source>
        <dbReference type="ARBA" id="ARBA00004651"/>
    </source>
</evidence>
<evidence type="ECO:0000313" key="8">
    <source>
        <dbReference type="Proteomes" id="UP000011863"/>
    </source>
</evidence>
<reference evidence="7 8" key="1">
    <citation type="journal article" date="2013" name="Int. J. Syst. Evol. Microbiol.">
        <title>Ilumatobacter nonamiense sp. nov. and Ilumatobacter coccineum sp. nov., isolated from seashore sand.</title>
        <authorList>
            <person name="Matsumoto A."/>
            <person name="Kasai H."/>
            <person name="Matsuo Y."/>
            <person name="Shizuri Y."/>
            <person name="Ichikawa N."/>
            <person name="Fujita N."/>
            <person name="Omura S."/>
            <person name="Takahashi Y."/>
        </authorList>
    </citation>
    <scope>NUCLEOTIDE SEQUENCE [LARGE SCALE GENOMIC DNA]</scope>
    <source>
        <strain evidence="8">NBRC 103263 / KCTC 29153 / YM16-304</strain>
    </source>
</reference>
<protein>
    <submittedName>
        <fullName evidence="7">Putative major facilitator superfamily transporter</fullName>
    </submittedName>
</protein>
<dbReference type="SUPFAM" id="SSF103473">
    <property type="entry name" value="MFS general substrate transporter"/>
    <property type="match status" value="1"/>
</dbReference>
<proteinExistence type="predicted"/>
<feature type="domain" description="Major facilitator superfamily (MFS) profile" evidence="6">
    <location>
        <begin position="11"/>
        <end position="454"/>
    </location>
</feature>
<feature type="transmembrane region" description="Helical" evidence="5">
    <location>
        <begin position="78"/>
        <end position="101"/>
    </location>
</feature>
<dbReference type="Gene3D" id="1.20.1720.10">
    <property type="entry name" value="Multidrug resistance protein D"/>
    <property type="match status" value="1"/>
</dbReference>
<accession>A0A6C7EA46</accession>
<sequence>MAATPVRRSRIQVAALAGASVGGLEATASFVVFPEIRDTIGGGNGAAASWTLTVAGIVGAGVLLQAGRLADRFGHERLFRTGVTGFTVFSLIAAVSPTLWMLVAARAMQALSLSVMSPSSFALILRDVPHHQRSRTIGIWGAVTAVAGVVGAPLAGLLVDVGSWRAAFIVFATLAGSIAVLAWTAPKTAPARTVATPLDLFGAITIVLGLGLLVLVLVEGNDWGWLSSRALLVAASAVALIAIAVQRSAGRVDPVIPLDLLCERNMALACVLSLTTAIGFFAHWLIVLTLLTDLWELSLLSAAIAACLMPLCMSVVVVPAGNAIDRFGFRRVMVPGALLYAALFAVPAIGLGADTNWWVLGPALVGAGIGMATVWPPLTGAGTSHVPPERLATATALIHTFQRIGGALGSAIAVAWIASGTRGEVATNRDPIWMLVVVGLFGALGSAMFRRDAAPSR</sequence>
<dbReference type="PROSITE" id="PS50850">
    <property type="entry name" value="MFS"/>
    <property type="match status" value="1"/>
</dbReference>
<dbReference type="InterPro" id="IPR011701">
    <property type="entry name" value="MFS"/>
</dbReference>
<evidence type="ECO:0000256" key="3">
    <source>
        <dbReference type="ARBA" id="ARBA00022989"/>
    </source>
</evidence>
<dbReference type="EMBL" id="AP012057">
    <property type="protein sequence ID" value="BAN02089.1"/>
    <property type="molecule type" value="Genomic_DNA"/>
</dbReference>
<keyword evidence="3 5" id="KW-1133">Transmembrane helix</keyword>
<feature type="transmembrane region" description="Helical" evidence="5">
    <location>
        <begin position="47"/>
        <end position="66"/>
    </location>
</feature>
<feature type="transmembrane region" description="Helical" evidence="5">
    <location>
        <begin position="137"/>
        <end position="158"/>
    </location>
</feature>
<evidence type="ECO:0000256" key="2">
    <source>
        <dbReference type="ARBA" id="ARBA00022692"/>
    </source>
</evidence>
<evidence type="ECO:0000259" key="6">
    <source>
        <dbReference type="PROSITE" id="PS50850"/>
    </source>
</evidence>
<gene>
    <name evidence="7" type="ORF">YM304_17750</name>
</gene>
<feature type="transmembrane region" description="Helical" evidence="5">
    <location>
        <begin position="224"/>
        <end position="245"/>
    </location>
</feature>
<organism evidence="7 8">
    <name type="scientific">Ilumatobacter coccineus (strain NBRC 103263 / KCTC 29153 / YM16-304)</name>
    <dbReference type="NCBI Taxonomy" id="1313172"/>
    <lineage>
        <taxon>Bacteria</taxon>
        <taxon>Bacillati</taxon>
        <taxon>Actinomycetota</taxon>
        <taxon>Acidimicrobiia</taxon>
        <taxon>Acidimicrobiales</taxon>
        <taxon>Ilumatobacteraceae</taxon>
        <taxon>Ilumatobacter</taxon>
    </lineage>
</organism>
<dbReference type="RefSeq" id="WP_015441336.1">
    <property type="nucleotide sequence ID" value="NC_020520.1"/>
</dbReference>
<dbReference type="GO" id="GO:0005886">
    <property type="term" value="C:plasma membrane"/>
    <property type="evidence" value="ECO:0007669"/>
    <property type="project" value="UniProtKB-SubCell"/>
</dbReference>
<dbReference type="Gene3D" id="1.20.1250.20">
    <property type="entry name" value="MFS general substrate transporter like domains"/>
    <property type="match status" value="1"/>
</dbReference>